<keyword evidence="2" id="KW-1185">Reference proteome</keyword>
<organism evidence="1 2">
    <name type="scientific">Photobacterium kishitanii</name>
    <dbReference type="NCBI Taxonomy" id="318456"/>
    <lineage>
        <taxon>Bacteria</taxon>
        <taxon>Pseudomonadati</taxon>
        <taxon>Pseudomonadota</taxon>
        <taxon>Gammaproteobacteria</taxon>
        <taxon>Vibrionales</taxon>
        <taxon>Vibrionaceae</taxon>
        <taxon>Photobacterium</taxon>
    </lineage>
</organism>
<dbReference type="EMBL" id="PYOZ01000010">
    <property type="protein sequence ID" value="PSX43987.1"/>
    <property type="molecule type" value="Genomic_DNA"/>
</dbReference>
<dbReference type="RefSeq" id="WP_045043165.1">
    <property type="nucleotide sequence ID" value="NZ_JZTB01000014.1"/>
</dbReference>
<protein>
    <submittedName>
        <fullName evidence="1">Uncharacterized protein</fullName>
    </submittedName>
</protein>
<name>A0AAX0YT99_9GAMM</name>
<dbReference type="AlphaFoldDB" id="A0AAX0YT99"/>
<evidence type="ECO:0000313" key="1">
    <source>
        <dbReference type="EMBL" id="PSX43987.1"/>
    </source>
</evidence>
<proteinExistence type="predicted"/>
<sequence>MPQFATHASFLLELPSDITDKVIQALTLFKLPKHQFECQIKPLNCPIFKVASFCQTNFENYNPNKPELEFFYQKHKDGLWLSHKDSININDAAFLCFIVLETWNLDTFVVINCSHTSDCKSLNGYGGRTIVVTKFKIEEFRVYKWVNQKRIAHNKIIQATKDLNHAT</sequence>
<evidence type="ECO:0000313" key="2">
    <source>
        <dbReference type="Proteomes" id="UP000240728"/>
    </source>
</evidence>
<reference evidence="1 2" key="1">
    <citation type="submission" date="2018-01" db="EMBL/GenBank/DDBJ databases">
        <title>Whole genome sequencing of Histamine producing bacteria.</title>
        <authorList>
            <person name="Butler K."/>
        </authorList>
    </citation>
    <scope>NUCLEOTIDE SEQUENCE [LARGE SCALE GENOMIC DNA]</scope>
    <source>
        <strain evidence="1 2">A1-4</strain>
    </source>
</reference>
<gene>
    <name evidence="1" type="ORF">C0W53_15255</name>
</gene>
<accession>A0AAX0YT99</accession>
<dbReference type="Proteomes" id="UP000240728">
    <property type="component" value="Unassembled WGS sequence"/>
</dbReference>
<comment type="caution">
    <text evidence="1">The sequence shown here is derived from an EMBL/GenBank/DDBJ whole genome shotgun (WGS) entry which is preliminary data.</text>
</comment>